<dbReference type="Proteomes" id="UP000278627">
    <property type="component" value="Unassembled WGS sequence"/>
</dbReference>
<protein>
    <submittedName>
        <fullName evidence="2 4">Uncharacterized protein</fullName>
    </submittedName>
</protein>
<feature type="compositionally biased region" description="Polar residues" evidence="1">
    <location>
        <begin position="110"/>
        <end position="124"/>
    </location>
</feature>
<reference evidence="4" key="1">
    <citation type="submission" date="2017-02" db="UniProtKB">
        <authorList>
            <consortium name="WormBaseParasite"/>
        </authorList>
    </citation>
    <scope>IDENTIFICATION</scope>
</reference>
<name>A0A0N4TCZ0_BRUPA</name>
<dbReference type="STRING" id="6280.A0A0N4TCZ0"/>
<evidence type="ECO:0000256" key="1">
    <source>
        <dbReference type="SAM" id="MobiDB-lite"/>
    </source>
</evidence>
<evidence type="ECO:0000313" key="4">
    <source>
        <dbReference type="WBParaSite" id="BPAG_0000607801-mRNA-1"/>
    </source>
</evidence>
<evidence type="ECO:0000313" key="2">
    <source>
        <dbReference type="EMBL" id="VDN87227.1"/>
    </source>
</evidence>
<dbReference type="AlphaFoldDB" id="A0A0N4TCZ0"/>
<reference evidence="2 3" key="2">
    <citation type="submission" date="2018-11" db="EMBL/GenBank/DDBJ databases">
        <authorList>
            <consortium name="Pathogen Informatics"/>
        </authorList>
    </citation>
    <scope>NUCLEOTIDE SEQUENCE [LARGE SCALE GENOMIC DNA]</scope>
</reference>
<organism evidence="4">
    <name type="scientific">Brugia pahangi</name>
    <name type="common">Filarial nematode worm</name>
    <dbReference type="NCBI Taxonomy" id="6280"/>
    <lineage>
        <taxon>Eukaryota</taxon>
        <taxon>Metazoa</taxon>
        <taxon>Ecdysozoa</taxon>
        <taxon>Nematoda</taxon>
        <taxon>Chromadorea</taxon>
        <taxon>Rhabditida</taxon>
        <taxon>Spirurina</taxon>
        <taxon>Spiruromorpha</taxon>
        <taxon>Filarioidea</taxon>
        <taxon>Onchocercidae</taxon>
        <taxon>Brugia</taxon>
    </lineage>
</organism>
<feature type="region of interest" description="Disordered" evidence="1">
    <location>
        <begin position="48"/>
        <end position="124"/>
    </location>
</feature>
<sequence>MNCADRISFICILQYCPTDPPRVPALLSDEHSADETVLLPECSPTKRVMVSSTPVAGKPSRHRVRKESGKSAAPVKSPPHKTGSGNTSDTEWMKATSRRSAGKTVMSGKSAASGTTSKEDSASNTVPWRHVDLVKHIHLVEEIEFFESFKI</sequence>
<keyword evidence="3" id="KW-1185">Reference proteome</keyword>
<accession>A0A0N4TCZ0</accession>
<dbReference type="WBParaSite" id="BPAG_0000607801-mRNA-1">
    <property type="protein sequence ID" value="BPAG_0000607801-mRNA-1"/>
    <property type="gene ID" value="BPAG_0000607801"/>
</dbReference>
<proteinExistence type="predicted"/>
<dbReference type="EMBL" id="UZAD01005025">
    <property type="protein sequence ID" value="VDN87227.1"/>
    <property type="molecule type" value="Genomic_DNA"/>
</dbReference>
<gene>
    <name evidence="2" type="ORF">BPAG_LOCUS6041</name>
</gene>
<evidence type="ECO:0000313" key="3">
    <source>
        <dbReference type="Proteomes" id="UP000278627"/>
    </source>
</evidence>